<protein>
    <recommendedName>
        <fullName evidence="4">B box-type domain-containing protein</fullName>
    </recommendedName>
</protein>
<accession>A0ABN9SWB3</accession>
<keyword evidence="3" id="KW-1185">Reference proteome</keyword>
<dbReference type="EMBL" id="CAUYUJ010013781">
    <property type="protein sequence ID" value="CAK0836764.1"/>
    <property type="molecule type" value="Genomic_DNA"/>
</dbReference>
<proteinExistence type="predicted"/>
<evidence type="ECO:0008006" key="4">
    <source>
        <dbReference type="Google" id="ProtNLM"/>
    </source>
</evidence>
<name>A0ABN9SWB3_9DINO</name>
<sequence>MREHWEFKVNEEVRFDLTALAQGELQCVECNTTALCFCLECKDYLCLRCYDSLHGKGQRLLHSPFRLVSCALCVTMPAKLQCTFTDKSLCHQCYAMKHIKVLPPDGRENQPRRIDYFEQYRRYAEFAETRAGGAQGEHILGVEDDSYEASARLAPLLRRPRGEVLPQLQHRRAHAPEPRADAQ</sequence>
<reference evidence="2" key="1">
    <citation type="submission" date="2023-10" db="EMBL/GenBank/DDBJ databases">
        <authorList>
            <person name="Chen Y."/>
            <person name="Shah S."/>
            <person name="Dougan E. K."/>
            <person name="Thang M."/>
            <person name="Chan C."/>
        </authorList>
    </citation>
    <scope>NUCLEOTIDE SEQUENCE [LARGE SCALE GENOMIC DNA]</scope>
</reference>
<feature type="region of interest" description="Disordered" evidence="1">
    <location>
        <begin position="161"/>
        <end position="183"/>
    </location>
</feature>
<evidence type="ECO:0000313" key="2">
    <source>
        <dbReference type="EMBL" id="CAK0836764.1"/>
    </source>
</evidence>
<comment type="caution">
    <text evidence="2">The sequence shown here is derived from an EMBL/GenBank/DDBJ whole genome shotgun (WGS) entry which is preliminary data.</text>
</comment>
<gene>
    <name evidence="2" type="ORF">PCOR1329_LOCUS33159</name>
</gene>
<evidence type="ECO:0000256" key="1">
    <source>
        <dbReference type="SAM" id="MobiDB-lite"/>
    </source>
</evidence>
<feature type="compositionally biased region" description="Basic and acidic residues" evidence="1">
    <location>
        <begin position="174"/>
        <end position="183"/>
    </location>
</feature>
<evidence type="ECO:0000313" key="3">
    <source>
        <dbReference type="Proteomes" id="UP001189429"/>
    </source>
</evidence>
<organism evidence="2 3">
    <name type="scientific">Prorocentrum cordatum</name>
    <dbReference type="NCBI Taxonomy" id="2364126"/>
    <lineage>
        <taxon>Eukaryota</taxon>
        <taxon>Sar</taxon>
        <taxon>Alveolata</taxon>
        <taxon>Dinophyceae</taxon>
        <taxon>Prorocentrales</taxon>
        <taxon>Prorocentraceae</taxon>
        <taxon>Prorocentrum</taxon>
    </lineage>
</organism>
<dbReference type="Proteomes" id="UP001189429">
    <property type="component" value="Unassembled WGS sequence"/>
</dbReference>